<proteinExistence type="predicted"/>
<dbReference type="PROSITE" id="PS00479">
    <property type="entry name" value="ZF_DAG_PE_1"/>
    <property type="match status" value="1"/>
</dbReference>
<reference evidence="4 5" key="1">
    <citation type="submission" date="2017-07" db="EMBL/GenBank/DDBJ databases">
        <authorList>
            <person name="Talla V."/>
            <person name="Backstrom N."/>
        </authorList>
    </citation>
    <scope>NUCLEOTIDE SEQUENCE [LARGE SCALE GENOMIC DNA]</scope>
</reference>
<dbReference type="AlphaFoldDB" id="A0A5E4QPB4"/>
<dbReference type="PRINTS" id="PR00008">
    <property type="entry name" value="DAGPEDOMAIN"/>
</dbReference>
<dbReference type="GO" id="GO:0005829">
    <property type="term" value="C:cytosol"/>
    <property type="evidence" value="ECO:0007669"/>
    <property type="project" value="TreeGrafter"/>
</dbReference>
<dbReference type="PROSITE" id="PS50081">
    <property type="entry name" value="ZF_DAG_PE_2"/>
    <property type="match status" value="1"/>
</dbReference>
<dbReference type="Gene3D" id="3.30.60.20">
    <property type="match status" value="1"/>
</dbReference>
<feature type="domain" description="Phorbol-ester/DAG-type" evidence="3">
    <location>
        <begin position="9"/>
        <end position="59"/>
    </location>
</feature>
<dbReference type="SMART" id="SM00109">
    <property type="entry name" value="C1"/>
    <property type="match status" value="1"/>
</dbReference>
<dbReference type="InterPro" id="IPR020454">
    <property type="entry name" value="DAG/PE-bd"/>
</dbReference>
<keyword evidence="5" id="KW-1185">Reference proteome</keyword>
<evidence type="ECO:0000256" key="1">
    <source>
        <dbReference type="ARBA" id="ARBA00022723"/>
    </source>
</evidence>
<dbReference type="InterPro" id="IPR046349">
    <property type="entry name" value="C1-like_sf"/>
</dbReference>
<name>A0A5E4QPB4_9NEOP</name>
<dbReference type="FunFam" id="3.30.60.20:FF:000058">
    <property type="entry name" value="Diacylglycerol kinase"/>
    <property type="match status" value="1"/>
</dbReference>
<dbReference type="GO" id="GO:0004674">
    <property type="term" value="F:protein serine/threonine kinase activity"/>
    <property type="evidence" value="ECO:0007669"/>
    <property type="project" value="UniProtKB-KW"/>
</dbReference>
<keyword evidence="1" id="KW-0479">Metal-binding</keyword>
<keyword evidence="2" id="KW-0862">Zinc</keyword>
<protein>
    <recommendedName>
        <fullName evidence="3">Phorbol-ester/DAG-type domain-containing protein</fullName>
    </recommendedName>
</protein>
<evidence type="ECO:0000313" key="4">
    <source>
        <dbReference type="EMBL" id="VVD00110.1"/>
    </source>
</evidence>
<dbReference type="GO" id="GO:0035556">
    <property type="term" value="P:intracellular signal transduction"/>
    <property type="evidence" value="ECO:0007669"/>
    <property type="project" value="TreeGrafter"/>
</dbReference>
<dbReference type="SUPFAM" id="SSF57889">
    <property type="entry name" value="Cysteine-rich domain"/>
    <property type="match status" value="1"/>
</dbReference>
<dbReference type="GO" id="GO:0016020">
    <property type="term" value="C:membrane"/>
    <property type="evidence" value="ECO:0007669"/>
    <property type="project" value="UniProtKB-SubCell"/>
</dbReference>
<gene>
    <name evidence="4" type="ORF">LSINAPIS_LOCUS10816</name>
</gene>
<dbReference type="CDD" id="cd20803">
    <property type="entry name" value="C1_DGKtheta_typeV_rpt1"/>
    <property type="match status" value="1"/>
</dbReference>
<dbReference type="PANTHER" id="PTHR22968:SF14">
    <property type="entry name" value="PROTEIN KINASE C"/>
    <property type="match status" value="1"/>
</dbReference>
<dbReference type="GO" id="GO:0007200">
    <property type="term" value="P:phospholipase C-activating G protein-coupled receptor signaling pathway"/>
    <property type="evidence" value="ECO:0007669"/>
    <property type="project" value="TreeGrafter"/>
</dbReference>
<accession>A0A5E4QPB4</accession>
<dbReference type="Pfam" id="PF00130">
    <property type="entry name" value="C1_1"/>
    <property type="match status" value="1"/>
</dbReference>
<evidence type="ECO:0000256" key="2">
    <source>
        <dbReference type="ARBA" id="ARBA00022833"/>
    </source>
</evidence>
<dbReference type="PANTHER" id="PTHR22968">
    <property type="entry name" value="PROTEIN KINASE C, MU"/>
    <property type="match status" value="1"/>
</dbReference>
<evidence type="ECO:0000313" key="5">
    <source>
        <dbReference type="Proteomes" id="UP000324832"/>
    </source>
</evidence>
<organism evidence="4 5">
    <name type="scientific">Leptidea sinapis</name>
    <dbReference type="NCBI Taxonomy" id="189913"/>
    <lineage>
        <taxon>Eukaryota</taxon>
        <taxon>Metazoa</taxon>
        <taxon>Ecdysozoa</taxon>
        <taxon>Arthropoda</taxon>
        <taxon>Hexapoda</taxon>
        <taxon>Insecta</taxon>
        <taxon>Pterygota</taxon>
        <taxon>Neoptera</taxon>
        <taxon>Endopterygota</taxon>
        <taxon>Lepidoptera</taxon>
        <taxon>Glossata</taxon>
        <taxon>Ditrysia</taxon>
        <taxon>Papilionoidea</taxon>
        <taxon>Pieridae</taxon>
        <taxon>Dismorphiinae</taxon>
        <taxon>Leptidea</taxon>
    </lineage>
</organism>
<feature type="non-terminal residue" evidence="4">
    <location>
        <position position="68"/>
    </location>
</feature>
<evidence type="ECO:0000259" key="3">
    <source>
        <dbReference type="PROSITE" id="PS50081"/>
    </source>
</evidence>
<dbReference type="GO" id="GO:0008270">
    <property type="term" value="F:zinc ion binding"/>
    <property type="evidence" value="ECO:0007669"/>
    <property type="project" value="UniProtKB-KW"/>
</dbReference>
<sequence>MAQAAPQRTHSFAKKTFHKPTYCHHCSDLLWGLIGQGYGCEVCNFIVHERCVGLVVTPCSGVAPSLIK</sequence>
<dbReference type="EMBL" id="FZQP02004446">
    <property type="protein sequence ID" value="VVD00110.1"/>
    <property type="molecule type" value="Genomic_DNA"/>
</dbReference>
<dbReference type="InterPro" id="IPR002219">
    <property type="entry name" value="PKC_DAG/PE"/>
</dbReference>
<dbReference type="Proteomes" id="UP000324832">
    <property type="component" value="Unassembled WGS sequence"/>
</dbReference>